<name>A0A4S4LYT7_9AGAM</name>
<feature type="compositionally biased region" description="Polar residues" evidence="2">
    <location>
        <begin position="31"/>
        <end position="46"/>
    </location>
</feature>
<evidence type="ECO:0000256" key="1">
    <source>
        <dbReference type="SAM" id="Coils"/>
    </source>
</evidence>
<dbReference type="Proteomes" id="UP000310158">
    <property type="component" value="Unassembled WGS sequence"/>
</dbReference>
<protein>
    <recommendedName>
        <fullName evidence="5">Monopolin complex subunit Csm1/Pcs1 C-terminal domain-containing protein</fullName>
    </recommendedName>
</protein>
<accession>A0A4S4LYT7</accession>
<dbReference type="PANTHER" id="PTHR28006:SF1">
    <property type="entry name" value="MONOPOLIN COMPLEX SUBUNIT CSM1"/>
    <property type="match status" value="1"/>
</dbReference>
<feature type="compositionally biased region" description="Acidic residues" evidence="2">
    <location>
        <begin position="105"/>
        <end position="122"/>
    </location>
</feature>
<sequence>MSDEDELGGFNPTTPFKPVPTKKPTARKPNSRTAGSSTKPASNGVSTKKKVGRKSSESTDILSGGEDDVRIVDPSEGDEEEPPAAEPPAAKGKGRKADARAVDAMEVDAVETIEDTEDEEEQALPQKPPASGQATRSTTAVPPPRRAKEDSVSRREFDRVLKQLEQITSQRDQLSKQLEELFSIRRTEPEETLELSNEVFENKLMAQKELINELTSRLERVEPLINEEKQGIRKEMLDLERIIKEREKTITGKDQFISELRQNAVVLNQELKAEIERSKTLLERPRGLPSMAGSNSKPSSFNDPHRSATIKLYEDATNFLIVGAKITEGSVPGTDSVTFHCVFSSGEPSHSLNFTLQTFWIPRADAQEPYTSASDFDEQVKYTPQQLDKESEQFVERLDFLKDTFTFSRNQLDVLLKTLGDTMAGQSQEENEDVELVE</sequence>
<dbReference type="OrthoDB" id="3216420at2759"/>
<dbReference type="PANTHER" id="PTHR28006">
    <property type="entry name" value="MONOPOLIN COMPLEX SUBUNIT CSM1"/>
    <property type="match status" value="1"/>
</dbReference>
<keyword evidence="1" id="KW-0175">Coiled coil</keyword>
<dbReference type="AlphaFoldDB" id="A0A4S4LYT7"/>
<dbReference type="InterPro" id="IPR040349">
    <property type="entry name" value="Csm1/Pcs1"/>
</dbReference>
<feature type="coiled-coil region" evidence="1">
    <location>
        <begin position="157"/>
        <end position="217"/>
    </location>
</feature>
<dbReference type="GO" id="GO:0033551">
    <property type="term" value="C:monopolin complex"/>
    <property type="evidence" value="ECO:0007669"/>
    <property type="project" value="InterPro"/>
</dbReference>
<dbReference type="GO" id="GO:0051315">
    <property type="term" value="P:attachment of mitotic spindle microtubules to kinetochore"/>
    <property type="evidence" value="ECO:0007669"/>
    <property type="project" value="TreeGrafter"/>
</dbReference>
<evidence type="ECO:0000313" key="4">
    <source>
        <dbReference type="Proteomes" id="UP000310158"/>
    </source>
</evidence>
<organism evidence="3 4">
    <name type="scientific">Bondarzewia mesenterica</name>
    <dbReference type="NCBI Taxonomy" id="1095465"/>
    <lineage>
        <taxon>Eukaryota</taxon>
        <taxon>Fungi</taxon>
        <taxon>Dikarya</taxon>
        <taxon>Basidiomycota</taxon>
        <taxon>Agaricomycotina</taxon>
        <taxon>Agaricomycetes</taxon>
        <taxon>Russulales</taxon>
        <taxon>Bondarzewiaceae</taxon>
        <taxon>Bondarzewia</taxon>
    </lineage>
</organism>
<dbReference type="GO" id="GO:1990644">
    <property type="term" value="F:microtubule site clamp"/>
    <property type="evidence" value="ECO:0007669"/>
    <property type="project" value="TreeGrafter"/>
</dbReference>
<feature type="region of interest" description="Disordered" evidence="2">
    <location>
        <begin position="1"/>
        <end position="154"/>
    </location>
</feature>
<gene>
    <name evidence="3" type="ORF">EW146_g3639</name>
</gene>
<comment type="caution">
    <text evidence="3">The sequence shown here is derived from an EMBL/GenBank/DDBJ whole genome shotgun (WGS) entry which is preliminary data.</text>
</comment>
<dbReference type="GO" id="GO:0034506">
    <property type="term" value="C:chromosome, centromeric core domain"/>
    <property type="evidence" value="ECO:0007669"/>
    <property type="project" value="TreeGrafter"/>
</dbReference>
<proteinExistence type="predicted"/>
<dbReference type="GO" id="GO:0005730">
    <property type="term" value="C:nucleolus"/>
    <property type="evidence" value="ECO:0007669"/>
    <property type="project" value="TreeGrafter"/>
</dbReference>
<evidence type="ECO:0000313" key="3">
    <source>
        <dbReference type="EMBL" id="THH17108.1"/>
    </source>
</evidence>
<dbReference type="EMBL" id="SGPL01000125">
    <property type="protein sequence ID" value="THH17108.1"/>
    <property type="molecule type" value="Genomic_DNA"/>
</dbReference>
<keyword evidence="4" id="KW-1185">Reference proteome</keyword>
<dbReference type="GO" id="GO:0045144">
    <property type="term" value="P:meiotic sister chromatid segregation"/>
    <property type="evidence" value="ECO:0007669"/>
    <property type="project" value="TreeGrafter"/>
</dbReference>
<dbReference type="CDD" id="cd23787">
    <property type="entry name" value="RWD_CSM1"/>
    <property type="match status" value="1"/>
</dbReference>
<dbReference type="GO" id="GO:0072686">
    <property type="term" value="C:mitotic spindle"/>
    <property type="evidence" value="ECO:0007669"/>
    <property type="project" value="TreeGrafter"/>
</dbReference>
<reference evidence="3 4" key="1">
    <citation type="submission" date="2019-02" db="EMBL/GenBank/DDBJ databases">
        <title>Genome sequencing of the rare red list fungi Bondarzewia mesenterica.</title>
        <authorList>
            <person name="Buettner E."/>
            <person name="Kellner H."/>
        </authorList>
    </citation>
    <scope>NUCLEOTIDE SEQUENCE [LARGE SCALE GENOMIC DNA]</scope>
    <source>
        <strain evidence="3 4">DSM 108281</strain>
    </source>
</reference>
<evidence type="ECO:0008006" key="5">
    <source>
        <dbReference type="Google" id="ProtNLM"/>
    </source>
</evidence>
<evidence type="ECO:0000256" key="2">
    <source>
        <dbReference type="SAM" id="MobiDB-lite"/>
    </source>
</evidence>